<dbReference type="SUPFAM" id="SSF53448">
    <property type="entry name" value="Nucleotide-diphospho-sugar transferases"/>
    <property type="match status" value="1"/>
</dbReference>
<dbReference type="CDD" id="cd04183">
    <property type="entry name" value="GT2_BcE_like"/>
    <property type="match status" value="1"/>
</dbReference>
<dbReference type="InterPro" id="IPR016873">
    <property type="entry name" value="Caps_polysacc_synth_BcbE_prd"/>
</dbReference>
<dbReference type="PIRSF" id="PIRSF028162">
    <property type="entry name" value="BcbE_prd"/>
    <property type="match status" value="1"/>
</dbReference>
<dbReference type="EMBL" id="MFGB01000017">
    <property type="protein sequence ID" value="OGF26085.1"/>
    <property type="molecule type" value="Genomic_DNA"/>
</dbReference>
<evidence type="ECO:0000313" key="4">
    <source>
        <dbReference type="EMBL" id="OGF26085.1"/>
    </source>
</evidence>
<gene>
    <name evidence="4" type="ORF">A2227_02605</name>
</gene>
<dbReference type="AlphaFoldDB" id="A0A1F5SHB6"/>
<keyword evidence="2" id="KW-0548">Nucleotidyltransferase</keyword>
<name>A0A1F5SHB6_9BACT</name>
<evidence type="ECO:0000256" key="1">
    <source>
        <dbReference type="ARBA" id="ARBA00022679"/>
    </source>
</evidence>
<dbReference type="Gene3D" id="3.90.550.10">
    <property type="entry name" value="Spore Coat Polysaccharide Biosynthesis Protein SpsA, Chain A"/>
    <property type="match status" value="1"/>
</dbReference>
<evidence type="ECO:0000256" key="2">
    <source>
        <dbReference type="ARBA" id="ARBA00022695"/>
    </source>
</evidence>
<accession>A0A1F5SHB6</accession>
<evidence type="ECO:0000259" key="3">
    <source>
        <dbReference type="Pfam" id="PF00483"/>
    </source>
</evidence>
<dbReference type="PANTHER" id="PTHR43584:SF8">
    <property type="entry name" value="N-ACETYLMURAMATE ALPHA-1-PHOSPHATE URIDYLYLTRANSFERASE"/>
    <property type="match status" value="1"/>
</dbReference>
<keyword evidence="1" id="KW-0808">Transferase</keyword>
<dbReference type="GO" id="GO:0016779">
    <property type="term" value="F:nucleotidyltransferase activity"/>
    <property type="evidence" value="ECO:0007669"/>
    <property type="project" value="UniProtKB-KW"/>
</dbReference>
<protein>
    <recommendedName>
        <fullName evidence="3">Nucleotidyl transferase domain-containing protein</fullName>
    </recommendedName>
</protein>
<dbReference type="Pfam" id="PF00483">
    <property type="entry name" value="NTP_transferase"/>
    <property type="match status" value="1"/>
</dbReference>
<comment type="caution">
    <text evidence="4">The sequence shown here is derived from an EMBL/GenBank/DDBJ whole genome shotgun (WGS) entry which is preliminary data.</text>
</comment>
<feature type="domain" description="Nucleotidyl transferase" evidence="3">
    <location>
        <begin position="4"/>
        <end position="176"/>
    </location>
</feature>
<dbReference type="InterPro" id="IPR029044">
    <property type="entry name" value="Nucleotide-diphossugar_trans"/>
</dbReference>
<dbReference type="InterPro" id="IPR005835">
    <property type="entry name" value="NTP_transferase_dom"/>
</dbReference>
<evidence type="ECO:0000313" key="5">
    <source>
        <dbReference type="Proteomes" id="UP000178367"/>
    </source>
</evidence>
<dbReference type="STRING" id="1797994.A2227_02605"/>
<dbReference type="Proteomes" id="UP000178367">
    <property type="component" value="Unassembled WGS sequence"/>
</dbReference>
<reference evidence="4 5" key="1">
    <citation type="journal article" date="2016" name="Nat. Commun.">
        <title>Thousands of microbial genomes shed light on interconnected biogeochemical processes in an aquifer system.</title>
        <authorList>
            <person name="Anantharaman K."/>
            <person name="Brown C.T."/>
            <person name="Hug L.A."/>
            <person name="Sharon I."/>
            <person name="Castelle C.J."/>
            <person name="Probst A.J."/>
            <person name="Thomas B.C."/>
            <person name="Singh A."/>
            <person name="Wilkins M.J."/>
            <person name="Karaoz U."/>
            <person name="Brodie E.L."/>
            <person name="Williams K.H."/>
            <person name="Hubbard S.S."/>
            <person name="Banfield J.F."/>
        </authorList>
    </citation>
    <scope>NUCLEOTIDE SEQUENCE [LARGE SCALE GENOMIC DNA]</scope>
</reference>
<dbReference type="PANTHER" id="PTHR43584">
    <property type="entry name" value="NUCLEOTIDYL TRANSFERASE"/>
    <property type="match status" value="1"/>
</dbReference>
<dbReference type="InterPro" id="IPR050065">
    <property type="entry name" value="GlmU-like"/>
</dbReference>
<proteinExistence type="predicted"/>
<sequence>MKVVIPIAGRGSKFIAAAYDRPKPLIEIKGKLMIRWATDALPFLVFDENIIFLINEEHDKNYNLGDKLRELYGSGPQIIPVGQTDGAASTVLLVKDQINTDEALIIYNGDQYFQNGIEDAILNKTEDTKGIIPIFRATNQKWSFVELNETGYVKRVAEKEPISNLATVGLYYFTQGKDFVWAAEQMITKNLRVSGEFYVCPVYNELIGRGDKISAPLVKEMWSLGIPEDVEHFKKYFRG</sequence>
<organism evidence="4 5">
    <name type="scientific">Candidatus Falkowbacteria bacterium RIFOXYA2_FULL_47_19</name>
    <dbReference type="NCBI Taxonomy" id="1797994"/>
    <lineage>
        <taxon>Bacteria</taxon>
        <taxon>Candidatus Falkowiibacteriota</taxon>
    </lineage>
</organism>